<keyword evidence="12" id="KW-0626">Porin</keyword>
<gene>
    <name evidence="14" type="ORF">RND81_02G155800</name>
</gene>
<evidence type="ECO:0000313" key="15">
    <source>
        <dbReference type="Proteomes" id="UP001443914"/>
    </source>
</evidence>
<keyword evidence="5" id="KW-0813">Transport</keyword>
<evidence type="ECO:0000256" key="9">
    <source>
        <dbReference type="ARBA" id="ARBA00022692"/>
    </source>
</evidence>
<keyword evidence="10" id="KW-1002">Plastid outer membrane</keyword>
<evidence type="ECO:0000256" key="13">
    <source>
        <dbReference type="ARBA" id="ARBA00023136"/>
    </source>
</evidence>
<comment type="subcellular location">
    <subcellularLocation>
        <location evidence="2">Plastid</location>
        <location evidence="2">Chloroplast outer membrane</location>
        <topology evidence="2">Multi-pass membrane protein</topology>
    </subcellularLocation>
    <subcellularLocation>
        <location evidence="3">Plastid</location>
        <location evidence="3">Etioplast membrane</location>
        <topology evidence="3">Multi-pass membrane protein</topology>
    </subcellularLocation>
</comment>
<evidence type="ECO:0000256" key="2">
    <source>
        <dbReference type="ARBA" id="ARBA00004396"/>
    </source>
</evidence>
<keyword evidence="7" id="KW-0150">Chloroplast</keyword>
<evidence type="ECO:0000313" key="14">
    <source>
        <dbReference type="EMBL" id="KAK9749860.1"/>
    </source>
</evidence>
<keyword evidence="15" id="KW-1185">Reference proteome</keyword>
<comment type="function">
    <text evidence="1">High-conductance voltage-dependent solute channel with a slight selectivity for cations transporting triosephosphates, dicarboxylic acids, ATP, inorganic phosphate (Pi), sugars, and positively or negatively charged amino acids.</text>
</comment>
<evidence type="ECO:0000256" key="7">
    <source>
        <dbReference type="ARBA" id="ARBA00022528"/>
    </source>
</evidence>
<evidence type="ECO:0000256" key="11">
    <source>
        <dbReference type="ARBA" id="ARBA00023065"/>
    </source>
</evidence>
<reference evidence="14" key="1">
    <citation type="submission" date="2024-03" db="EMBL/GenBank/DDBJ databases">
        <title>WGS assembly of Saponaria officinalis var. Norfolk2.</title>
        <authorList>
            <person name="Jenkins J."/>
            <person name="Shu S."/>
            <person name="Grimwood J."/>
            <person name="Barry K."/>
            <person name="Goodstein D."/>
            <person name="Schmutz J."/>
            <person name="Leebens-Mack J."/>
            <person name="Osbourn A."/>
        </authorList>
    </citation>
    <scope>NUCLEOTIDE SEQUENCE [LARGE SCALE GENOMIC DNA]</scope>
    <source>
        <strain evidence="14">JIC</strain>
    </source>
</reference>
<keyword evidence="13" id="KW-0472">Membrane</keyword>
<dbReference type="GO" id="GO:0022843">
    <property type="term" value="F:voltage-gated monoatomic cation channel activity"/>
    <property type="evidence" value="ECO:0007669"/>
    <property type="project" value="InterPro"/>
</dbReference>
<keyword evidence="6" id="KW-1134">Transmembrane beta strand</keyword>
<evidence type="ECO:0000256" key="10">
    <source>
        <dbReference type="ARBA" id="ARBA00022805"/>
    </source>
</evidence>
<proteinExistence type="predicted"/>
<dbReference type="PANTHER" id="PTHR35284:SF1">
    <property type="entry name" value="OUTER ENVELOPE PORE PROTEIN 24A, CHLOROPLASTIC-RELATED"/>
    <property type="match status" value="1"/>
</dbReference>
<dbReference type="Proteomes" id="UP001443914">
    <property type="component" value="Unassembled WGS sequence"/>
</dbReference>
<accession>A0AAW1MQF4</accession>
<evidence type="ECO:0000256" key="8">
    <source>
        <dbReference type="ARBA" id="ARBA00022640"/>
    </source>
</evidence>
<keyword evidence="8" id="KW-0934">Plastid</keyword>
<dbReference type="AlphaFoldDB" id="A0AAW1MQF4"/>
<name>A0AAW1MQF4_SAPOF</name>
<organism evidence="14 15">
    <name type="scientific">Saponaria officinalis</name>
    <name type="common">Common soapwort</name>
    <name type="synonym">Lychnis saponaria</name>
    <dbReference type="NCBI Taxonomy" id="3572"/>
    <lineage>
        <taxon>Eukaryota</taxon>
        <taxon>Viridiplantae</taxon>
        <taxon>Streptophyta</taxon>
        <taxon>Embryophyta</taxon>
        <taxon>Tracheophyta</taxon>
        <taxon>Spermatophyta</taxon>
        <taxon>Magnoliopsida</taxon>
        <taxon>eudicotyledons</taxon>
        <taxon>Gunneridae</taxon>
        <taxon>Pentapetalae</taxon>
        <taxon>Caryophyllales</taxon>
        <taxon>Caryophyllaceae</taxon>
        <taxon>Caryophylleae</taxon>
        <taxon>Saponaria</taxon>
    </lineage>
</organism>
<protein>
    <submittedName>
        <fullName evidence="14">Uncharacterized protein</fullName>
    </submittedName>
</protein>
<keyword evidence="11" id="KW-0406">Ion transport</keyword>
<evidence type="ECO:0000256" key="5">
    <source>
        <dbReference type="ARBA" id="ARBA00022448"/>
    </source>
</evidence>
<dbReference type="GO" id="GO:0046930">
    <property type="term" value="C:pore complex"/>
    <property type="evidence" value="ECO:0007669"/>
    <property type="project" value="UniProtKB-KW"/>
</dbReference>
<comment type="caution">
    <text evidence="14">The sequence shown here is derived from an EMBL/GenBank/DDBJ whole genome shotgun (WGS) entry which is preliminary data.</text>
</comment>
<dbReference type="GO" id="GO:0034765">
    <property type="term" value="P:regulation of monoatomic ion transmembrane transport"/>
    <property type="evidence" value="ECO:0007669"/>
    <property type="project" value="InterPro"/>
</dbReference>
<dbReference type="InterPro" id="IPR034626">
    <property type="entry name" value="OEP24"/>
</dbReference>
<dbReference type="GO" id="GO:0034426">
    <property type="term" value="C:etioplast membrane"/>
    <property type="evidence" value="ECO:0007669"/>
    <property type="project" value="UniProtKB-SubCell"/>
</dbReference>
<evidence type="ECO:0000256" key="12">
    <source>
        <dbReference type="ARBA" id="ARBA00023114"/>
    </source>
</evidence>
<dbReference type="GO" id="GO:0015288">
    <property type="term" value="F:porin activity"/>
    <property type="evidence" value="ECO:0007669"/>
    <property type="project" value="UniProtKB-KW"/>
</dbReference>
<dbReference type="EMBL" id="JBDFQZ010000002">
    <property type="protein sequence ID" value="KAK9749860.1"/>
    <property type="molecule type" value="Genomic_DNA"/>
</dbReference>
<sequence>MLKSLVTAEYSPDCTSAAANLTVTATDFKLQASVSEATFDVGPTVSNLVVTLEKPASFSIEYNIPNQDLRFQFMNTGNLFNKEVTTTYTHWIKDNKTTLEGTLLMDSRNKLSTNYEIGTNNCKFKYSYYQGDGGTIFEPCYDLANNSWNFSLSQQFSDENLLKASCVTSTKVLGLEWSQTSTCNGSFKVLASLNFAEKLTIPKLSAESTWNFNA</sequence>
<evidence type="ECO:0000256" key="3">
    <source>
        <dbReference type="ARBA" id="ARBA00004441"/>
    </source>
</evidence>
<evidence type="ECO:0000256" key="1">
    <source>
        <dbReference type="ARBA" id="ARBA00002327"/>
    </source>
</evidence>
<evidence type="ECO:0000256" key="4">
    <source>
        <dbReference type="ARBA" id="ARBA00011593"/>
    </source>
</evidence>
<dbReference type="GO" id="GO:0009707">
    <property type="term" value="C:chloroplast outer membrane"/>
    <property type="evidence" value="ECO:0007669"/>
    <property type="project" value="UniProtKB-SubCell"/>
</dbReference>
<keyword evidence="9" id="KW-0812">Transmembrane</keyword>
<evidence type="ECO:0000256" key="6">
    <source>
        <dbReference type="ARBA" id="ARBA00022452"/>
    </source>
</evidence>
<dbReference type="PANTHER" id="PTHR35284">
    <property type="entry name" value="OUTER ENVELOPE PORE PROTEIN 24A, CHLOROPLASTIC-RELATED"/>
    <property type="match status" value="1"/>
</dbReference>
<comment type="subunit">
    <text evidence="4">Homooligomers form large rather nonselective pores in plastidial outer membranes.</text>
</comment>